<dbReference type="InterPro" id="IPR013602">
    <property type="entry name" value="Dynein_heavy_linker"/>
</dbReference>
<dbReference type="GO" id="GO:0005524">
    <property type="term" value="F:ATP binding"/>
    <property type="evidence" value="ECO:0007669"/>
    <property type="project" value="UniProtKB-KW"/>
</dbReference>
<dbReference type="Pfam" id="PF12774">
    <property type="entry name" value="AAA_6"/>
    <property type="match status" value="1"/>
</dbReference>
<comment type="caution">
    <text evidence="14">The sequence shown here is derived from an EMBL/GenBank/DDBJ whole genome shotgun (WGS) entry which is preliminary data.</text>
</comment>
<organism evidence="14 15">
    <name type="scientific">Perkinsus olseni</name>
    <name type="common">Perkinsus atlanticus</name>
    <dbReference type="NCBI Taxonomy" id="32597"/>
    <lineage>
        <taxon>Eukaryota</taxon>
        <taxon>Sar</taxon>
        <taxon>Alveolata</taxon>
        <taxon>Perkinsozoa</taxon>
        <taxon>Perkinsea</taxon>
        <taxon>Perkinsida</taxon>
        <taxon>Perkinsidae</taxon>
        <taxon>Perkinsus</taxon>
    </lineage>
</organism>
<dbReference type="Gene3D" id="3.20.180.20">
    <property type="entry name" value="Dynein heavy chain, N-terminal domain 2"/>
    <property type="match status" value="1"/>
</dbReference>
<reference evidence="14 15" key="1">
    <citation type="submission" date="2020-04" db="EMBL/GenBank/DDBJ databases">
        <title>Perkinsus olseni comparative genomics.</title>
        <authorList>
            <person name="Bogema D.R."/>
        </authorList>
    </citation>
    <scope>NUCLEOTIDE SEQUENCE [LARGE SCALE GENOMIC DNA]</scope>
    <source>
        <strain evidence="14 15">ATCC PRA-207</strain>
    </source>
</reference>
<dbReference type="GO" id="GO:0030286">
    <property type="term" value="C:dynein complex"/>
    <property type="evidence" value="ECO:0007669"/>
    <property type="project" value="UniProtKB-KW"/>
</dbReference>
<evidence type="ECO:0000256" key="10">
    <source>
        <dbReference type="ARBA" id="ARBA00023212"/>
    </source>
</evidence>
<dbReference type="PANTHER" id="PTHR45703">
    <property type="entry name" value="DYNEIN HEAVY CHAIN"/>
    <property type="match status" value="1"/>
</dbReference>
<comment type="similarity">
    <text evidence="2">Belongs to the dynein heavy chain family.</text>
</comment>
<dbReference type="InterPro" id="IPR035699">
    <property type="entry name" value="AAA_6"/>
</dbReference>
<evidence type="ECO:0000313" key="15">
    <source>
        <dbReference type="Proteomes" id="UP000553632"/>
    </source>
</evidence>
<dbReference type="InterPro" id="IPR027417">
    <property type="entry name" value="P-loop_NTPase"/>
</dbReference>
<dbReference type="Proteomes" id="UP000553632">
    <property type="component" value="Unassembled WGS sequence"/>
</dbReference>
<feature type="domain" description="Dynein heavy chain linker" evidence="12">
    <location>
        <begin position="458"/>
        <end position="865"/>
    </location>
</feature>
<accession>A0A7J6SDK1</accession>
<dbReference type="Gene3D" id="1.20.58.1120">
    <property type="match status" value="1"/>
</dbReference>
<comment type="subcellular location">
    <subcellularLocation>
        <location evidence="1">Cytoplasm</location>
        <location evidence="1">Cytoskeleton</location>
    </subcellularLocation>
</comment>
<evidence type="ECO:0000256" key="1">
    <source>
        <dbReference type="ARBA" id="ARBA00004245"/>
    </source>
</evidence>
<feature type="coiled-coil region" evidence="11">
    <location>
        <begin position="267"/>
        <end position="294"/>
    </location>
</feature>
<evidence type="ECO:0000256" key="11">
    <source>
        <dbReference type="SAM" id="Coils"/>
    </source>
</evidence>
<dbReference type="GO" id="GO:0051959">
    <property type="term" value="F:dynein light intermediate chain binding"/>
    <property type="evidence" value="ECO:0007669"/>
    <property type="project" value="InterPro"/>
</dbReference>
<sequence length="1189" mass="134312">QLRTFTERAEEGRRRLKSLNDNLRLMHDQILSGIISLCDLSLLRQGERWMSALAELQRKVDVAAEDAGTSDKDASTQLWRAHLDRQLKAVVEIQLIKGLQMFSKTLSDIRVDIISSGKKVVLKPSVEELRKKYYREVLKFVGRVGKIRGFGGAPGIFRKVCEDSSGVRDALVAAYSQAEILFDKLEEERAGVEHWGVIGSVGEQRLAELVELYDDSGEVLWEANLKQMKKKKRELERIPDFVKIDCFTVHMVILKAVVEEQIERFSLEMVISLKRRVNEQIKSLTEQLEASLCKLTAGPESIREIAVSVSEVKKLTSELPSIGRQLEALSERAALIETAGGGAVVGLDRLRELCGAVTVKVESFGTIVEETREKLRSKMSGRVAELKGMVERYASRWQALKPVVEEGDSPFSTAVKEASDRMDEWKNDFSGIRTFADVLRSDCAEFGMAPPEVGIYDSLESEISQAVLSWGIFSDFRTVLLDLGRELWLDFRPRITRLGQVIDEWREKILPRSTGRPTPVDRMMVNYYNQLERAYPIIKSCMGGETFEKEHWKILFSLVGLRKDTKLENLTVSSIIENCGMILENEPSIKDLVARAVGEVTLREAIAELSSWFESTQLEVSEYVTCDGGKIPIVKEWQDLLSGLSEQQSLCASLKDSKFYGGFRDHAERLEEKLNALDELLHLFNKVQRKWVYLEPVLGRGALPSESERFSRVDRDFRQFVNSTHGGAKRARPVDSLLGGYRERTKLSELGAMLEQLDRCQKALNAYLEEKRLTCPRLYFIGDEDLLEILGRGDDARIVQTHLRNLFTGIHRVEIDEENRIIAMVSMMGEEVNLVEKISITRSIEEWLSDLDRGMVGTLKNLVVRCKNGANFSDFPGQILCLGEAVRFTREVEDILGSAGSIKDIHQRLMGRLTELTKMRKDGDDLSGAKVEGMIMDTIHNASVVEELVEKRVVNKEDWGWYKQLRFYSTHVGDVHVKMLACRQEYSFEYQGNSSKLVHTPLTDKCYMTLMHGLHLGYGGNPYGPAGTGKTESVKALGSWLGRQVLVFNCDEGIDYKSMTRIFVGLVRCGAWGCFDEFNRLLEEQMSAISQQIEVIQSAIKGKLPTVDLLGMNVKVNHNAGIFVTMNPAGKGYGGRQKLPDNLRQLFRPVAMSVPDNELIAEVSNVLFCFRRAFEVPNCYRAESSPCFC</sequence>
<dbReference type="EMBL" id="JABANO010019034">
    <property type="protein sequence ID" value="KAF4730841.1"/>
    <property type="molecule type" value="Genomic_DNA"/>
</dbReference>
<dbReference type="InterPro" id="IPR042222">
    <property type="entry name" value="Dynein_2_N"/>
</dbReference>
<dbReference type="GO" id="GO:0045505">
    <property type="term" value="F:dynein intermediate chain binding"/>
    <property type="evidence" value="ECO:0007669"/>
    <property type="project" value="InterPro"/>
</dbReference>
<dbReference type="FunFam" id="3.40.50.300:FF:000071">
    <property type="entry name" value="Cytoplasmic dynein heavy chain 1"/>
    <property type="match status" value="1"/>
</dbReference>
<dbReference type="InterPro" id="IPR042228">
    <property type="entry name" value="Dynein_linker_3"/>
</dbReference>
<evidence type="ECO:0000256" key="7">
    <source>
        <dbReference type="ARBA" id="ARBA00023017"/>
    </source>
</evidence>
<gene>
    <name evidence="14" type="primary">DYNC2H1_8</name>
    <name evidence="14" type="ORF">FOZ63_017962</name>
</gene>
<evidence type="ECO:0000256" key="5">
    <source>
        <dbReference type="ARBA" id="ARBA00022741"/>
    </source>
</evidence>
<evidence type="ECO:0000313" key="14">
    <source>
        <dbReference type="EMBL" id="KAF4730841.1"/>
    </source>
</evidence>
<keyword evidence="5" id="KW-0547">Nucleotide-binding</keyword>
<keyword evidence="6" id="KW-0067">ATP-binding</keyword>
<keyword evidence="9" id="KW-0505">Motor protein</keyword>
<evidence type="ECO:0000256" key="4">
    <source>
        <dbReference type="ARBA" id="ARBA00022701"/>
    </source>
</evidence>
<evidence type="ECO:0000256" key="6">
    <source>
        <dbReference type="ARBA" id="ARBA00022840"/>
    </source>
</evidence>
<proteinExistence type="inferred from homology"/>
<dbReference type="AlphaFoldDB" id="A0A7J6SDK1"/>
<evidence type="ECO:0000256" key="9">
    <source>
        <dbReference type="ARBA" id="ARBA00023175"/>
    </source>
</evidence>
<keyword evidence="3" id="KW-0963">Cytoplasm</keyword>
<keyword evidence="15" id="KW-1185">Reference proteome</keyword>
<dbReference type="GO" id="GO:0007018">
    <property type="term" value="P:microtubule-based movement"/>
    <property type="evidence" value="ECO:0007669"/>
    <property type="project" value="InterPro"/>
</dbReference>
<feature type="domain" description="Dynein heavy chain hydrolytic ATP-binding dynein motor region" evidence="13">
    <location>
        <begin position="986"/>
        <end position="1165"/>
    </location>
</feature>
<dbReference type="Gene3D" id="1.20.140.100">
    <property type="entry name" value="Dynein heavy chain, N-terminal domain 2"/>
    <property type="match status" value="1"/>
</dbReference>
<feature type="coiled-coil region" evidence="11">
    <location>
        <begin position="2"/>
        <end position="29"/>
    </location>
</feature>
<dbReference type="GO" id="GO:0005874">
    <property type="term" value="C:microtubule"/>
    <property type="evidence" value="ECO:0007669"/>
    <property type="project" value="UniProtKB-KW"/>
</dbReference>
<keyword evidence="7" id="KW-0243">Dynein</keyword>
<dbReference type="Pfam" id="PF08393">
    <property type="entry name" value="DHC_N2"/>
    <property type="match status" value="1"/>
</dbReference>
<evidence type="ECO:0000259" key="13">
    <source>
        <dbReference type="Pfam" id="PF12774"/>
    </source>
</evidence>
<protein>
    <submittedName>
        <fullName evidence="14">Cytoplasmic dynein 2 heavy chain 1</fullName>
    </submittedName>
</protein>
<dbReference type="SUPFAM" id="SSF52540">
    <property type="entry name" value="P-loop containing nucleoside triphosphate hydrolases"/>
    <property type="match status" value="1"/>
</dbReference>
<dbReference type="PANTHER" id="PTHR45703:SF22">
    <property type="entry name" value="DYNEIN CYTOPLASMIC 2 HEAVY CHAIN 1"/>
    <property type="match status" value="1"/>
</dbReference>
<evidence type="ECO:0000256" key="2">
    <source>
        <dbReference type="ARBA" id="ARBA00008887"/>
    </source>
</evidence>
<keyword evidence="8 11" id="KW-0175">Coiled coil</keyword>
<dbReference type="FunFam" id="3.20.180.20:FF:000002">
    <property type="entry name" value="Cytoplasmic dynein heavy chain 1"/>
    <property type="match status" value="1"/>
</dbReference>
<keyword evidence="10" id="KW-0206">Cytoskeleton</keyword>
<name>A0A7J6SDK1_PEROL</name>
<evidence type="ECO:0000256" key="8">
    <source>
        <dbReference type="ARBA" id="ARBA00023054"/>
    </source>
</evidence>
<keyword evidence="4" id="KW-0493">Microtubule</keyword>
<evidence type="ECO:0000256" key="3">
    <source>
        <dbReference type="ARBA" id="ARBA00022490"/>
    </source>
</evidence>
<feature type="non-terminal residue" evidence="14">
    <location>
        <position position="1"/>
    </location>
</feature>
<dbReference type="Gene3D" id="3.40.50.300">
    <property type="entry name" value="P-loop containing nucleotide triphosphate hydrolases"/>
    <property type="match status" value="1"/>
</dbReference>
<dbReference type="InterPro" id="IPR026983">
    <property type="entry name" value="DHC"/>
</dbReference>
<evidence type="ECO:0000259" key="12">
    <source>
        <dbReference type="Pfam" id="PF08393"/>
    </source>
</evidence>